<dbReference type="RefSeq" id="WP_061309232.1">
    <property type="nucleotide sequence ID" value="NZ_LFQX01000039.1"/>
</dbReference>
<accession>A0A6M0SUE9</accession>
<gene>
    <name evidence="1" type="ORF">EXM65_12585</name>
</gene>
<protein>
    <submittedName>
        <fullName evidence="1">Uncharacterized protein</fullName>
    </submittedName>
</protein>
<proteinExistence type="predicted"/>
<dbReference type="Proteomes" id="UP000472355">
    <property type="component" value="Unassembled WGS sequence"/>
</dbReference>
<name>A0A6M0SUE9_CLOBO</name>
<sequence length="62" mass="7305">MNKFQKVACKCAKDDMKKEIIQIYGLTNFKKLKSASLQTFKYLGANYIQALEFKNFNKLQMF</sequence>
<organism evidence="1 2">
    <name type="scientific">Clostridium botulinum</name>
    <dbReference type="NCBI Taxonomy" id="1491"/>
    <lineage>
        <taxon>Bacteria</taxon>
        <taxon>Bacillati</taxon>
        <taxon>Bacillota</taxon>
        <taxon>Clostridia</taxon>
        <taxon>Eubacteriales</taxon>
        <taxon>Clostridiaceae</taxon>
        <taxon>Clostridium</taxon>
    </lineage>
</organism>
<comment type="caution">
    <text evidence="1">The sequence shown here is derived from an EMBL/GenBank/DDBJ whole genome shotgun (WGS) entry which is preliminary data.</text>
</comment>
<reference evidence="1 2" key="1">
    <citation type="submission" date="2019-02" db="EMBL/GenBank/DDBJ databases">
        <title>Genome sequencing of Clostridium botulinum clinical isolates.</title>
        <authorList>
            <person name="Brunt J."/>
            <person name="Van Vliet A.H.M."/>
            <person name="Stringer S.C."/>
            <person name="Grant K.A."/>
            <person name="Carter A.C."/>
            <person name="Peck M.W."/>
        </authorList>
    </citation>
    <scope>NUCLEOTIDE SEQUENCE [LARGE SCALE GENOMIC DNA]</scope>
    <source>
        <strain evidence="1 2">H113700579</strain>
    </source>
</reference>
<dbReference type="AlphaFoldDB" id="A0A6M0SUE9"/>
<evidence type="ECO:0000313" key="2">
    <source>
        <dbReference type="Proteomes" id="UP000472355"/>
    </source>
</evidence>
<dbReference type="EMBL" id="SGKU01000037">
    <property type="protein sequence ID" value="NFA43385.1"/>
    <property type="molecule type" value="Genomic_DNA"/>
</dbReference>
<evidence type="ECO:0000313" key="1">
    <source>
        <dbReference type="EMBL" id="NFA43385.1"/>
    </source>
</evidence>